<feature type="chain" id="PRO_5042974784" evidence="6">
    <location>
        <begin position="17"/>
        <end position="190"/>
    </location>
</feature>
<dbReference type="InterPro" id="IPR001611">
    <property type="entry name" value="Leu-rich_rpt"/>
</dbReference>
<dbReference type="EMBL" id="JAYKXN010000003">
    <property type="protein sequence ID" value="KAK7301284.1"/>
    <property type="molecule type" value="Genomic_DNA"/>
</dbReference>
<evidence type="ECO:0000313" key="7">
    <source>
        <dbReference type="EMBL" id="KAK7301284.1"/>
    </source>
</evidence>
<dbReference type="Proteomes" id="UP001359559">
    <property type="component" value="Unassembled WGS sequence"/>
</dbReference>
<evidence type="ECO:0000256" key="4">
    <source>
        <dbReference type="ARBA" id="ARBA00023136"/>
    </source>
</evidence>
<evidence type="ECO:0000256" key="6">
    <source>
        <dbReference type="SAM" id="SignalP"/>
    </source>
</evidence>
<keyword evidence="2 6" id="KW-0732">Signal</keyword>
<protein>
    <submittedName>
        <fullName evidence="7">Uncharacterized protein</fullName>
    </submittedName>
</protein>
<dbReference type="SUPFAM" id="SSF52058">
    <property type="entry name" value="L domain-like"/>
    <property type="match status" value="1"/>
</dbReference>
<dbReference type="PANTHER" id="PTHR46084:SF19">
    <property type="entry name" value="PROTEIN KINASE DOMAIN-CONTAINING PROTEIN"/>
    <property type="match status" value="1"/>
</dbReference>
<proteinExistence type="predicted"/>
<gene>
    <name evidence="7" type="ORF">RJT34_12145</name>
</gene>
<keyword evidence="4" id="KW-0472">Membrane</keyword>
<accession>A0AAN9JPU1</accession>
<dbReference type="PANTHER" id="PTHR46084">
    <property type="entry name" value="PROTEIN MALE DISCOVERER 2"/>
    <property type="match status" value="1"/>
</dbReference>
<evidence type="ECO:0000256" key="5">
    <source>
        <dbReference type="ARBA" id="ARBA00046288"/>
    </source>
</evidence>
<organism evidence="7 8">
    <name type="scientific">Clitoria ternatea</name>
    <name type="common">Butterfly pea</name>
    <dbReference type="NCBI Taxonomy" id="43366"/>
    <lineage>
        <taxon>Eukaryota</taxon>
        <taxon>Viridiplantae</taxon>
        <taxon>Streptophyta</taxon>
        <taxon>Embryophyta</taxon>
        <taxon>Tracheophyta</taxon>
        <taxon>Spermatophyta</taxon>
        <taxon>Magnoliopsida</taxon>
        <taxon>eudicotyledons</taxon>
        <taxon>Gunneridae</taxon>
        <taxon>Pentapetalae</taxon>
        <taxon>rosids</taxon>
        <taxon>fabids</taxon>
        <taxon>Fabales</taxon>
        <taxon>Fabaceae</taxon>
        <taxon>Papilionoideae</taxon>
        <taxon>50 kb inversion clade</taxon>
        <taxon>NPAAA clade</taxon>
        <taxon>indigoferoid/millettioid clade</taxon>
        <taxon>Phaseoleae</taxon>
        <taxon>Clitoria</taxon>
    </lineage>
</organism>
<evidence type="ECO:0000256" key="2">
    <source>
        <dbReference type="ARBA" id="ARBA00022729"/>
    </source>
</evidence>
<dbReference type="AlphaFoldDB" id="A0AAN9JPU1"/>
<evidence type="ECO:0000313" key="8">
    <source>
        <dbReference type="Proteomes" id="UP001359559"/>
    </source>
</evidence>
<sequence length="190" mass="20976">MNLIMLLLMILHGNNLIGTILKELGMLKSLKVLDMGENQLTGPSNGLIGRLPPKLRNLKYLQELRLDRNKIQGPVPAGGSSNFSSNIHGMYASVNSTGFCRSSQLKVTDFSYNFLVGSIPKCLEYLPRGVTTKSSIIIPWKTSSSGKDHTAVYIESEMLKDVMRYGRQDLEVACEDFSNIIGSSLDSVVY</sequence>
<dbReference type="GO" id="GO:0012505">
    <property type="term" value="C:endomembrane system"/>
    <property type="evidence" value="ECO:0007669"/>
    <property type="project" value="UniProtKB-SubCell"/>
</dbReference>
<dbReference type="InterPro" id="IPR032675">
    <property type="entry name" value="LRR_dom_sf"/>
</dbReference>
<keyword evidence="1" id="KW-0812">Transmembrane</keyword>
<feature type="signal peptide" evidence="6">
    <location>
        <begin position="1"/>
        <end position="16"/>
    </location>
</feature>
<keyword evidence="8" id="KW-1185">Reference proteome</keyword>
<comment type="subcellular location">
    <subcellularLocation>
        <location evidence="5">Endomembrane system</location>
        <topology evidence="5">Single-pass type I membrane protein</topology>
    </subcellularLocation>
</comment>
<evidence type="ECO:0000256" key="3">
    <source>
        <dbReference type="ARBA" id="ARBA00022989"/>
    </source>
</evidence>
<comment type="caution">
    <text evidence="7">The sequence shown here is derived from an EMBL/GenBank/DDBJ whole genome shotgun (WGS) entry which is preliminary data.</text>
</comment>
<dbReference type="Gene3D" id="3.80.10.10">
    <property type="entry name" value="Ribonuclease Inhibitor"/>
    <property type="match status" value="2"/>
</dbReference>
<evidence type="ECO:0000256" key="1">
    <source>
        <dbReference type="ARBA" id="ARBA00022692"/>
    </source>
</evidence>
<name>A0AAN9JPU1_CLITE</name>
<reference evidence="7 8" key="1">
    <citation type="submission" date="2024-01" db="EMBL/GenBank/DDBJ databases">
        <title>The genomes of 5 underutilized Papilionoideae crops provide insights into root nodulation and disease resistance.</title>
        <authorList>
            <person name="Yuan L."/>
        </authorList>
    </citation>
    <scope>NUCLEOTIDE SEQUENCE [LARGE SCALE GENOMIC DNA]</scope>
    <source>
        <strain evidence="7">LY-2023</strain>
        <tissue evidence="7">Leaf</tissue>
    </source>
</reference>
<dbReference type="Pfam" id="PF00560">
    <property type="entry name" value="LRR_1"/>
    <property type="match status" value="1"/>
</dbReference>
<keyword evidence="3" id="KW-1133">Transmembrane helix</keyword>